<evidence type="ECO:0000313" key="1">
    <source>
        <dbReference type="EMBL" id="MEV0974012.1"/>
    </source>
</evidence>
<protein>
    <submittedName>
        <fullName evidence="1">RidA family protein</fullName>
    </submittedName>
</protein>
<dbReference type="InterPro" id="IPR006175">
    <property type="entry name" value="YjgF/YER057c/UK114"/>
</dbReference>
<keyword evidence="2" id="KW-1185">Reference proteome</keyword>
<gene>
    <name evidence="1" type="ORF">AB0I59_35930</name>
</gene>
<dbReference type="PANTHER" id="PTHR43760:SF1">
    <property type="entry name" value="ENDORIBONUCLEASE L-PSP_CHORISMATE MUTASE-LIKE DOMAIN-CONTAINING PROTEIN"/>
    <property type="match status" value="1"/>
</dbReference>
<evidence type="ECO:0000313" key="2">
    <source>
        <dbReference type="Proteomes" id="UP001551675"/>
    </source>
</evidence>
<dbReference type="Proteomes" id="UP001551675">
    <property type="component" value="Unassembled WGS sequence"/>
</dbReference>
<comment type="caution">
    <text evidence="1">The sequence shown here is derived from an EMBL/GenBank/DDBJ whole genome shotgun (WGS) entry which is preliminary data.</text>
</comment>
<dbReference type="RefSeq" id="WP_061259551.1">
    <property type="nucleotide sequence ID" value="NZ_JBFALK010000026.1"/>
</dbReference>
<dbReference type="PANTHER" id="PTHR43760">
    <property type="entry name" value="ENDORIBONUCLEASE-RELATED"/>
    <property type="match status" value="1"/>
</dbReference>
<dbReference type="CDD" id="cd02199">
    <property type="entry name" value="YjgF_YER057c_UK114_like_1"/>
    <property type="match status" value="1"/>
</dbReference>
<organism evidence="1 2">
    <name type="scientific">Microtetraspora glauca</name>
    <dbReference type="NCBI Taxonomy" id="1996"/>
    <lineage>
        <taxon>Bacteria</taxon>
        <taxon>Bacillati</taxon>
        <taxon>Actinomycetota</taxon>
        <taxon>Actinomycetes</taxon>
        <taxon>Streptosporangiales</taxon>
        <taxon>Streptosporangiaceae</taxon>
        <taxon>Microtetraspora</taxon>
    </lineage>
</organism>
<accession>A0ABV3GQU2</accession>
<dbReference type="SUPFAM" id="SSF55298">
    <property type="entry name" value="YjgF-like"/>
    <property type="match status" value="1"/>
</dbReference>
<dbReference type="InterPro" id="IPR013813">
    <property type="entry name" value="Endoribo_LPSP/chorism_mut-like"/>
</dbReference>
<dbReference type="EMBL" id="JBFALK010000026">
    <property type="protein sequence ID" value="MEV0974012.1"/>
    <property type="molecule type" value="Genomic_DNA"/>
</dbReference>
<dbReference type="Pfam" id="PF01042">
    <property type="entry name" value="Ribonuc_L-PSP"/>
    <property type="match status" value="1"/>
</dbReference>
<name>A0ABV3GQU2_MICGL</name>
<dbReference type="Gene3D" id="3.30.1330.40">
    <property type="entry name" value="RutC-like"/>
    <property type="match status" value="1"/>
</dbReference>
<dbReference type="InterPro" id="IPR035959">
    <property type="entry name" value="RutC-like_sf"/>
</dbReference>
<sequence>METGFLALPEPLAPFARYVPCRWSGDELHVSGQVAAREGEFPLRGRVGAELTLEQGRAAARQCALNVLAALQRELNDLARIRALVKVTVFVATGPDFLEHHLVADGASEAFIEALGDVGEHARSAVGVARLPMDSPVEIEATALVG</sequence>
<reference evidence="1 2" key="1">
    <citation type="submission" date="2024-06" db="EMBL/GenBank/DDBJ databases">
        <title>The Natural Products Discovery Center: Release of the First 8490 Sequenced Strains for Exploring Actinobacteria Biosynthetic Diversity.</title>
        <authorList>
            <person name="Kalkreuter E."/>
            <person name="Kautsar S.A."/>
            <person name="Yang D."/>
            <person name="Bader C.D."/>
            <person name="Teijaro C.N."/>
            <person name="Fluegel L."/>
            <person name="Davis C.M."/>
            <person name="Simpson J.R."/>
            <person name="Lauterbach L."/>
            <person name="Steele A.D."/>
            <person name="Gui C."/>
            <person name="Meng S."/>
            <person name="Li G."/>
            <person name="Viehrig K."/>
            <person name="Ye F."/>
            <person name="Su P."/>
            <person name="Kiefer A.F."/>
            <person name="Nichols A."/>
            <person name="Cepeda A.J."/>
            <person name="Yan W."/>
            <person name="Fan B."/>
            <person name="Jiang Y."/>
            <person name="Adhikari A."/>
            <person name="Zheng C.-J."/>
            <person name="Schuster L."/>
            <person name="Cowan T.M."/>
            <person name="Smanski M.J."/>
            <person name="Chevrette M.G."/>
            <person name="De Carvalho L.P.S."/>
            <person name="Shen B."/>
        </authorList>
    </citation>
    <scope>NUCLEOTIDE SEQUENCE [LARGE SCALE GENOMIC DNA]</scope>
    <source>
        <strain evidence="1 2">NPDC050100</strain>
    </source>
</reference>
<proteinExistence type="predicted"/>